<dbReference type="KEGG" id="bmei:Spa11_07020"/>
<evidence type="ECO:0000313" key="1">
    <source>
        <dbReference type="EMBL" id="QDV72524.1"/>
    </source>
</evidence>
<gene>
    <name evidence="1" type="ORF">Spa11_07020</name>
</gene>
<dbReference type="Gene3D" id="3.40.50.300">
    <property type="entry name" value="P-loop containing nucleotide triphosphate hydrolases"/>
    <property type="match status" value="1"/>
</dbReference>
<name>A0A518K3Z1_9BACT</name>
<dbReference type="EMBL" id="CP036349">
    <property type="protein sequence ID" value="QDV72524.1"/>
    <property type="molecule type" value="Genomic_DNA"/>
</dbReference>
<accession>A0A518K3Z1</accession>
<dbReference type="InterPro" id="IPR027417">
    <property type="entry name" value="P-loop_NTPase"/>
</dbReference>
<organism evidence="1 2">
    <name type="scientific">Botrimarina mediterranea</name>
    <dbReference type="NCBI Taxonomy" id="2528022"/>
    <lineage>
        <taxon>Bacteria</taxon>
        <taxon>Pseudomonadati</taxon>
        <taxon>Planctomycetota</taxon>
        <taxon>Planctomycetia</taxon>
        <taxon>Pirellulales</taxon>
        <taxon>Lacipirellulaceae</taxon>
        <taxon>Botrimarina</taxon>
    </lineage>
</organism>
<evidence type="ECO:0008006" key="3">
    <source>
        <dbReference type="Google" id="ProtNLM"/>
    </source>
</evidence>
<proteinExistence type="predicted"/>
<sequence length="193" mass="20942">MMAPIVVVSGLPRSGTSLAMQMIAAGGVEPLTDGERAADIDNPRGYFELDAVKRLKADSSCIRDGRGKVVKVISHLLGELPSGETYRIVFVDRDLDEILTSQAKMIARLGKPAPPQDIVRRAFVTHLDAFERLTARRQDYSVLRVAYTDMVAEPQTAAERIAGFLAEGGITGLDLAAMAGTVDPNLYRNRAKD</sequence>
<reference evidence="1 2" key="1">
    <citation type="submission" date="2019-02" db="EMBL/GenBank/DDBJ databases">
        <title>Deep-cultivation of Planctomycetes and their phenomic and genomic characterization uncovers novel biology.</title>
        <authorList>
            <person name="Wiegand S."/>
            <person name="Jogler M."/>
            <person name="Boedeker C."/>
            <person name="Pinto D."/>
            <person name="Vollmers J."/>
            <person name="Rivas-Marin E."/>
            <person name="Kohn T."/>
            <person name="Peeters S.H."/>
            <person name="Heuer A."/>
            <person name="Rast P."/>
            <person name="Oberbeckmann S."/>
            <person name="Bunk B."/>
            <person name="Jeske O."/>
            <person name="Meyerdierks A."/>
            <person name="Storesund J.E."/>
            <person name="Kallscheuer N."/>
            <person name="Luecker S."/>
            <person name="Lage O.M."/>
            <person name="Pohl T."/>
            <person name="Merkel B.J."/>
            <person name="Hornburger P."/>
            <person name="Mueller R.-W."/>
            <person name="Bruemmer F."/>
            <person name="Labrenz M."/>
            <person name="Spormann A.M."/>
            <person name="Op den Camp H."/>
            <person name="Overmann J."/>
            <person name="Amann R."/>
            <person name="Jetten M.S.M."/>
            <person name="Mascher T."/>
            <person name="Medema M.H."/>
            <person name="Devos D.P."/>
            <person name="Kaster A.-K."/>
            <person name="Ovreas L."/>
            <person name="Rohde M."/>
            <person name="Galperin M.Y."/>
            <person name="Jogler C."/>
        </authorList>
    </citation>
    <scope>NUCLEOTIDE SEQUENCE [LARGE SCALE GENOMIC DNA]</scope>
    <source>
        <strain evidence="1 2">Spa11</strain>
    </source>
</reference>
<dbReference type="AlphaFoldDB" id="A0A518K3Z1"/>
<evidence type="ECO:0000313" key="2">
    <source>
        <dbReference type="Proteomes" id="UP000316426"/>
    </source>
</evidence>
<protein>
    <recommendedName>
        <fullName evidence="3">Sulfotransferase domain protein</fullName>
    </recommendedName>
</protein>
<keyword evidence="2" id="KW-1185">Reference proteome</keyword>
<dbReference type="SUPFAM" id="SSF52540">
    <property type="entry name" value="P-loop containing nucleoside triphosphate hydrolases"/>
    <property type="match status" value="1"/>
</dbReference>
<dbReference type="Proteomes" id="UP000316426">
    <property type="component" value="Chromosome"/>
</dbReference>